<evidence type="ECO:0000313" key="1">
    <source>
        <dbReference type="EMBL" id="KAB4470242.1"/>
    </source>
</evidence>
<accession>A0A0P0F2X6</accession>
<comment type="caution">
    <text evidence="1">The sequence shown here is derived from an EMBL/GenBank/DDBJ whole genome shotgun (WGS) entry which is preliminary data.</text>
</comment>
<reference evidence="1 2" key="1">
    <citation type="journal article" date="2019" name="Nat. Med.">
        <title>A library of human gut bacterial isolates paired with longitudinal multiomics data enables mechanistic microbiome research.</title>
        <authorList>
            <person name="Poyet M."/>
            <person name="Groussin M."/>
            <person name="Gibbons S.M."/>
            <person name="Avila-Pacheco J."/>
            <person name="Jiang X."/>
            <person name="Kearney S.M."/>
            <person name="Perrotta A.R."/>
            <person name="Berdy B."/>
            <person name="Zhao S."/>
            <person name="Lieberman T.D."/>
            <person name="Swanson P.K."/>
            <person name="Smith M."/>
            <person name="Roesemann S."/>
            <person name="Alexander J.E."/>
            <person name="Rich S.A."/>
            <person name="Livny J."/>
            <person name="Vlamakis H."/>
            <person name="Clish C."/>
            <person name="Bullock K."/>
            <person name="Deik A."/>
            <person name="Scott J."/>
            <person name="Pierce K.A."/>
            <person name="Xavier R.J."/>
            <person name="Alm E.J."/>
        </authorList>
    </citation>
    <scope>NUCLEOTIDE SEQUENCE [LARGE SCALE GENOMIC DNA]</scope>
    <source>
        <strain evidence="1 2">BIOML-A162</strain>
    </source>
</reference>
<organism evidence="1 2">
    <name type="scientific">Bacteroides thetaiotaomicron</name>
    <dbReference type="NCBI Taxonomy" id="818"/>
    <lineage>
        <taxon>Bacteria</taxon>
        <taxon>Pseudomonadati</taxon>
        <taxon>Bacteroidota</taxon>
        <taxon>Bacteroidia</taxon>
        <taxon>Bacteroidales</taxon>
        <taxon>Bacteroidaceae</taxon>
        <taxon>Bacteroides</taxon>
    </lineage>
</organism>
<dbReference type="RefSeq" id="WP_128832512.1">
    <property type="nucleotide sequence ID" value="NZ_CAXSNJ010000021.1"/>
</dbReference>
<gene>
    <name evidence="1" type="ORF">GAN91_26550</name>
</gene>
<dbReference type="EMBL" id="WCRY01000050">
    <property type="protein sequence ID" value="KAB4470242.1"/>
    <property type="molecule type" value="Genomic_DNA"/>
</dbReference>
<dbReference type="AlphaFoldDB" id="A0A0P0F2X6"/>
<evidence type="ECO:0000313" key="2">
    <source>
        <dbReference type="Proteomes" id="UP000436858"/>
    </source>
</evidence>
<name>A0A0P0F2X6_BACT4</name>
<sequence>MKNLFLFLAILMGVSSMAFCQNKQLEKQRSKMYKAKIKEYKKEGWKLDSSSKTIEVVLLEHYEKLKDENNQEIVGTTSNCRSVNVCRQVAYNNAITTYASLAASYVKGRTASDVNLNSSDKDDTAEFDKFYAAYERVIGSEIKNGVLKESYSIKRKKGDINEYQIVFFVNEDKALLARKKAMQRALEESQLAQKYANEISKFVNEGVENINQ</sequence>
<proteinExistence type="predicted"/>
<protein>
    <submittedName>
        <fullName evidence="1">Uncharacterized protein</fullName>
    </submittedName>
</protein>
<dbReference type="KEGG" id="btho:Btheta7330_01380"/>
<dbReference type="Proteomes" id="UP000436858">
    <property type="component" value="Unassembled WGS sequence"/>
</dbReference>